<feature type="signal peptide" evidence="1">
    <location>
        <begin position="1"/>
        <end position="21"/>
    </location>
</feature>
<dbReference type="AlphaFoldDB" id="A0A0C2BRC5"/>
<dbReference type="EMBL" id="JWJG01000028">
    <property type="protein sequence ID" value="KIF80621.1"/>
    <property type="molecule type" value="Genomic_DNA"/>
</dbReference>
<keyword evidence="1" id="KW-0732">Signal</keyword>
<proteinExistence type="predicted"/>
<accession>A0A0C2BRC5</accession>
<dbReference type="RefSeq" id="WP_040039520.1">
    <property type="nucleotide sequence ID" value="NZ_JWJG01000028.1"/>
</dbReference>
<evidence type="ECO:0000313" key="3">
    <source>
        <dbReference type="Proteomes" id="UP000031572"/>
    </source>
</evidence>
<protein>
    <recommendedName>
        <fullName evidence="4">DUF4148 domain-containing protein</fullName>
    </recommendedName>
</protein>
<dbReference type="Proteomes" id="UP000031572">
    <property type="component" value="Unassembled WGS sequence"/>
</dbReference>
<organism evidence="2 3">
    <name type="scientific">Noviherbaspirillum autotrophicum</name>
    <dbReference type="NCBI Taxonomy" id="709839"/>
    <lineage>
        <taxon>Bacteria</taxon>
        <taxon>Pseudomonadati</taxon>
        <taxon>Pseudomonadota</taxon>
        <taxon>Betaproteobacteria</taxon>
        <taxon>Burkholderiales</taxon>
        <taxon>Oxalobacteraceae</taxon>
        <taxon>Noviherbaspirillum</taxon>
    </lineage>
</organism>
<name>A0A0C2BRC5_9BURK</name>
<keyword evidence="3" id="KW-1185">Reference proteome</keyword>
<evidence type="ECO:0000256" key="1">
    <source>
        <dbReference type="SAM" id="SignalP"/>
    </source>
</evidence>
<sequence length="97" mass="10468">MKVKTLIAAVTLLANAGAVFAGDVDPFVDFTHVVSSKTRAEVIAEMREAAAKGEVTRNIEHVDFSNVASTKTREEVRNEAILAARSRNPRTTADVGR</sequence>
<evidence type="ECO:0008006" key="4">
    <source>
        <dbReference type="Google" id="ProtNLM"/>
    </source>
</evidence>
<evidence type="ECO:0000313" key="2">
    <source>
        <dbReference type="EMBL" id="KIF80621.1"/>
    </source>
</evidence>
<feature type="chain" id="PRO_5002146721" description="DUF4148 domain-containing protein" evidence="1">
    <location>
        <begin position="22"/>
        <end position="97"/>
    </location>
</feature>
<dbReference type="InterPro" id="IPR025421">
    <property type="entry name" value="DUF4148"/>
</dbReference>
<reference evidence="2 3" key="1">
    <citation type="submission" date="2014-12" db="EMBL/GenBank/DDBJ databases">
        <title>Denitrispirillum autotrophicum gen. nov., sp. nov., Denitrifying, Facultatively Autotrophic Bacteria Isolated from Rice Paddy Soil.</title>
        <authorList>
            <person name="Ishii S."/>
            <person name="Ashida N."/>
            <person name="Ohno H."/>
            <person name="Otsuka S."/>
            <person name="Yokota A."/>
            <person name="Senoo K."/>
        </authorList>
    </citation>
    <scope>NUCLEOTIDE SEQUENCE [LARGE SCALE GENOMIC DNA]</scope>
    <source>
        <strain evidence="2 3">TSA66</strain>
    </source>
</reference>
<comment type="caution">
    <text evidence="2">The sequence shown here is derived from an EMBL/GenBank/DDBJ whole genome shotgun (WGS) entry which is preliminary data.</text>
</comment>
<dbReference type="Pfam" id="PF13663">
    <property type="entry name" value="DUF4148"/>
    <property type="match status" value="1"/>
</dbReference>
<gene>
    <name evidence="2" type="ORF">TSA66_07060</name>
</gene>
<dbReference type="OrthoDB" id="8720341at2"/>